<dbReference type="InterPro" id="IPR036689">
    <property type="entry name" value="ESAT-6-like_sf"/>
</dbReference>
<dbReference type="RefSeq" id="WP_164449502.1">
    <property type="nucleotide sequence ID" value="NZ_SAIY01000010.1"/>
</dbReference>
<dbReference type="Proteomes" id="UP000478148">
    <property type="component" value="Unassembled WGS sequence"/>
</dbReference>
<accession>A0A6M1LBM5</accession>
<proteinExistence type="predicted"/>
<evidence type="ECO:0000313" key="2">
    <source>
        <dbReference type="Proteomes" id="UP000478148"/>
    </source>
</evidence>
<protein>
    <submittedName>
        <fullName evidence="1">WXG100 family type VII secretion target</fullName>
    </submittedName>
</protein>
<comment type="caution">
    <text evidence="1">The sequence shown here is derived from an EMBL/GenBank/DDBJ whole genome shotgun (WGS) entry which is preliminary data.</text>
</comment>
<sequence>MADPTTSNLRVPAELEIAGQQLNTKATEIVGQLEALIAKLAPLQDTWEGPAQSYYQGLQNQWNIAADGLFGPTGVLGQIAAAMNVSWNNYADGEWANVRTWKS</sequence>
<gene>
    <name evidence="1" type="ORF">ENC19_25000</name>
</gene>
<reference evidence="1 2" key="1">
    <citation type="submission" date="2020-02" db="EMBL/GenBank/DDBJ databases">
        <title>Draft Genome Sequence of Verrucosispora sp. Strain CWR15, Isolated from Gulf of Mexico Sponge.</title>
        <authorList>
            <person name="Kennedy S.J."/>
            <person name="Cella E."/>
            <person name="Azarian T."/>
            <person name="Baker B.J."/>
            <person name="Shaw L.N."/>
        </authorList>
    </citation>
    <scope>NUCLEOTIDE SEQUENCE [LARGE SCALE GENOMIC DNA]</scope>
    <source>
        <strain evidence="1 2">CWR15</strain>
    </source>
</reference>
<dbReference type="SUPFAM" id="SSF140453">
    <property type="entry name" value="EsxAB dimer-like"/>
    <property type="match status" value="1"/>
</dbReference>
<evidence type="ECO:0000313" key="1">
    <source>
        <dbReference type="EMBL" id="NGM15660.1"/>
    </source>
</evidence>
<keyword evidence="2" id="KW-1185">Reference proteome</keyword>
<organism evidence="1 2">
    <name type="scientific">Verrucosispora sioxanthis</name>
    <dbReference type="NCBI Taxonomy" id="2499994"/>
    <lineage>
        <taxon>Bacteria</taxon>
        <taxon>Bacillati</taxon>
        <taxon>Actinomycetota</taxon>
        <taxon>Actinomycetes</taxon>
        <taxon>Micromonosporales</taxon>
        <taxon>Micromonosporaceae</taxon>
        <taxon>Micromonospora</taxon>
    </lineage>
</organism>
<dbReference type="Gene3D" id="1.10.287.1060">
    <property type="entry name" value="ESAT-6-like"/>
    <property type="match status" value="1"/>
</dbReference>
<dbReference type="Pfam" id="PF06013">
    <property type="entry name" value="WXG100"/>
    <property type="match status" value="1"/>
</dbReference>
<dbReference type="EMBL" id="SAIY01000010">
    <property type="protein sequence ID" value="NGM15660.1"/>
    <property type="molecule type" value="Genomic_DNA"/>
</dbReference>
<dbReference type="AlphaFoldDB" id="A0A6M1LBM5"/>
<dbReference type="InterPro" id="IPR010310">
    <property type="entry name" value="T7SS_ESAT-6-like"/>
</dbReference>
<name>A0A6M1LBM5_9ACTN</name>